<dbReference type="InterPro" id="IPR006047">
    <property type="entry name" value="GH13_cat_dom"/>
</dbReference>
<dbReference type="PANTHER" id="PTHR43002">
    <property type="entry name" value="GLYCOGEN DEBRANCHING ENZYME"/>
    <property type="match status" value="1"/>
</dbReference>
<dbReference type="InterPro" id="IPR013780">
    <property type="entry name" value="Glyco_hydro_b"/>
</dbReference>
<evidence type="ECO:0000256" key="1">
    <source>
        <dbReference type="ARBA" id="ARBA00008061"/>
    </source>
</evidence>
<accession>A0A9D2RF29</accession>
<dbReference type="CDD" id="cd11234">
    <property type="entry name" value="E_set_GDE_N"/>
    <property type="match status" value="1"/>
</dbReference>
<reference evidence="4" key="1">
    <citation type="journal article" date="2021" name="PeerJ">
        <title>Extensive microbial diversity within the chicken gut microbiome revealed by metagenomics and culture.</title>
        <authorList>
            <person name="Gilroy R."/>
            <person name="Ravi A."/>
            <person name="Getino M."/>
            <person name="Pursley I."/>
            <person name="Horton D.L."/>
            <person name="Alikhan N.F."/>
            <person name="Baker D."/>
            <person name="Gharbi K."/>
            <person name="Hall N."/>
            <person name="Watson M."/>
            <person name="Adriaenssens E.M."/>
            <person name="Foster-Nyarko E."/>
            <person name="Jarju S."/>
            <person name="Secka A."/>
            <person name="Antonio M."/>
            <person name="Oren A."/>
            <person name="Chaudhuri R.R."/>
            <person name="La Ragione R."/>
            <person name="Hildebrand F."/>
            <person name="Pallen M.J."/>
        </authorList>
    </citation>
    <scope>NUCLEOTIDE SEQUENCE</scope>
    <source>
        <strain evidence="4">ChiBcec15-3976</strain>
    </source>
</reference>
<dbReference type="AlphaFoldDB" id="A0A9D2RF29"/>
<dbReference type="SMART" id="SM00642">
    <property type="entry name" value="Aamy"/>
    <property type="match status" value="1"/>
</dbReference>
<evidence type="ECO:0000256" key="2">
    <source>
        <dbReference type="SAM" id="MobiDB-lite"/>
    </source>
</evidence>
<protein>
    <submittedName>
        <fullName evidence="4">Glycogen debranching protein</fullName>
    </submittedName>
</protein>
<gene>
    <name evidence="4" type="ORF">H9910_09855</name>
</gene>
<dbReference type="SUPFAM" id="SSF51445">
    <property type="entry name" value="(Trans)glycosidases"/>
    <property type="match status" value="1"/>
</dbReference>
<dbReference type="SUPFAM" id="SSF51011">
    <property type="entry name" value="Glycosyl hydrolase domain"/>
    <property type="match status" value="1"/>
</dbReference>
<dbReference type="SUPFAM" id="SSF81296">
    <property type="entry name" value="E set domains"/>
    <property type="match status" value="1"/>
</dbReference>
<sequence>MKIIQGKPQPFGAYVEGGKVNFAVQVPAGKKCEVLLYRAGKQQPRYRYEMPEEDGIGEVRFLAVEGIEAEKYEYNFMIDDEVYVDPYVKEIAGKRQFGKRQAAFPERSVPAEPSGMTELSGKFPVQGGPERGEKPDHQIRGKLVSAEYDWQGDRRLHIPWHEVIAYSLHVRGFTKHRSSKVPHKGTFRGVIEKIPYLQELGINQIQCMPVYEFDECAKDRINYWGYGPAYFFAPKESYAAGHSAVHELKDMIRECHRAGIEVVLEMPFTSETAPQTALECLRFYMMEYHVDGFVINPYTVPWDMFSNDPFLKDIKLIRKDDEFQNIMRRFLKGDENMVNDVIRELRRHSSSDGKCNYITAQTGFTLWDLVSYDGKHNEANGENNTDGPDYNFSWNCGAEGPSRKKAVLNLRKNQVRNAMFLLLTAQGTPCLLAGDEFYNSQHGNNNVYCQDNETAWVDWSRLKTDDSLFRFVKGLIAFRKKYPCLHRKEELQGLDRCACGMPDVSWHGEHAWRVQADVASRQLGVLYAGADTGTENCFIAYNMHWLPHTYALPSPGKDREWCLAGDTAEGMLETPAALAEQKSIELTFRSVSVLVSAPCEKKEEKKKSRPRRKKITGEDGQGKK</sequence>
<evidence type="ECO:0000313" key="5">
    <source>
        <dbReference type="Proteomes" id="UP000823909"/>
    </source>
</evidence>
<feature type="domain" description="Glycosyl hydrolase family 13 catalytic" evidence="3">
    <location>
        <begin position="167"/>
        <end position="479"/>
    </location>
</feature>
<dbReference type="EMBL" id="DWUU01000059">
    <property type="protein sequence ID" value="HJD43282.1"/>
    <property type="molecule type" value="Genomic_DNA"/>
</dbReference>
<dbReference type="InterPro" id="IPR014756">
    <property type="entry name" value="Ig_E-set"/>
</dbReference>
<proteinExistence type="inferred from homology"/>
<dbReference type="Gene3D" id="2.60.40.10">
    <property type="entry name" value="Immunoglobulins"/>
    <property type="match status" value="1"/>
</dbReference>
<dbReference type="Proteomes" id="UP000823909">
    <property type="component" value="Unassembled WGS sequence"/>
</dbReference>
<reference evidence="4" key="2">
    <citation type="submission" date="2021-04" db="EMBL/GenBank/DDBJ databases">
        <authorList>
            <person name="Gilroy R."/>
        </authorList>
    </citation>
    <scope>NUCLEOTIDE SEQUENCE</scope>
    <source>
        <strain evidence="4">ChiBcec15-3976</strain>
    </source>
</reference>
<feature type="region of interest" description="Disordered" evidence="2">
    <location>
        <begin position="600"/>
        <end position="624"/>
    </location>
</feature>
<feature type="compositionally biased region" description="Basic and acidic residues" evidence="2">
    <location>
        <begin position="615"/>
        <end position="624"/>
    </location>
</feature>
<name>A0A9D2RF29_9FIRM</name>
<comment type="similarity">
    <text evidence="1">Belongs to the glycosyl hydrolase 13 family.</text>
</comment>
<dbReference type="Gene3D" id="3.20.20.80">
    <property type="entry name" value="Glycosidases"/>
    <property type="match status" value="2"/>
</dbReference>
<dbReference type="GO" id="GO:0005975">
    <property type="term" value="P:carbohydrate metabolic process"/>
    <property type="evidence" value="ECO:0007669"/>
    <property type="project" value="InterPro"/>
</dbReference>
<dbReference type="InterPro" id="IPR013783">
    <property type="entry name" value="Ig-like_fold"/>
</dbReference>
<dbReference type="Pfam" id="PF00128">
    <property type="entry name" value="Alpha-amylase"/>
    <property type="match status" value="1"/>
</dbReference>
<comment type="caution">
    <text evidence="4">The sequence shown here is derived from an EMBL/GenBank/DDBJ whole genome shotgun (WGS) entry which is preliminary data.</text>
</comment>
<feature type="region of interest" description="Disordered" evidence="2">
    <location>
        <begin position="103"/>
        <end position="136"/>
    </location>
</feature>
<dbReference type="InterPro" id="IPR017853">
    <property type="entry name" value="GH"/>
</dbReference>
<evidence type="ECO:0000259" key="3">
    <source>
        <dbReference type="SMART" id="SM00642"/>
    </source>
</evidence>
<organism evidence="4 5">
    <name type="scientific">Candidatus Mediterraneibacter quadrami</name>
    <dbReference type="NCBI Taxonomy" id="2838684"/>
    <lineage>
        <taxon>Bacteria</taxon>
        <taxon>Bacillati</taxon>
        <taxon>Bacillota</taxon>
        <taxon>Clostridia</taxon>
        <taxon>Lachnospirales</taxon>
        <taxon>Lachnospiraceae</taxon>
        <taxon>Mediterraneibacter</taxon>
    </lineage>
</organism>
<dbReference type="Gene3D" id="2.60.40.1180">
    <property type="entry name" value="Golgi alpha-mannosidase II"/>
    <property type="match status" value="1"/>
</dbReference>
<evidence type="ECO:0000313" key="4">
    <source>
        <dbReference type="EMBL" id="HJD43282.1"/>
    </source>
</evidence>